<proteinExistence type="predicted"/>
<accession>A0A0F8WK25</accession>
<reference evidence="1" key="1">
    <citation type="journal article" date="2015" name="Nature">
        <title>Complex archaea that bridge the gap between prokaryotes and eukaryotes.</title>
        <authorList>
            <person name="Spang A."/>
            <person name="Saw J.H."/>
            <person name="Jorgensen S.L."/>
            <person name="Zaremba-Niedzwiedzka K."/>
            <person name="Martijn J."/>
            <person name="Lind A.E."/>
            <person name="van Eijk R."/>
            <person name="Schleper C."/>
            <person name="Guy L."/>
            <person name="Ettema T.J."/>
        </authorList>
    </citation>
    <scope>NUCLEOTIDE SEQUENCE</scope>
</reference>
<comment type="caution">
    <text evidence="1">The sequence shown here is derived from an EMBL/GenBank/DDBJ whole genome shotgun (WGS) entry which is preliminary data.</text>
</comment>
<dbReference type="EMBL" id="LAZR01064710">
    <property type="protein sequence ID" value="KKK57003.1"/>
    <property type="molecule type" value="Genomic_DNA"/>
</dbReference>
<sequence>MFVSIYAFRGDIDEHKVAEMNKQIAIIAKMRYDGFHCAVWHFPAYPDGTPPENLGGGVGFTYVQPIISSFLSWDTWRELWGGYVFVVSCLEFNHNELLDYLKTQFHKVEGIKVYDLKLPYMRKGGS</sequence>
<gene>
    <name evidence="1" type="ORF">LCGC14_3058860</name>
</gene>
<dbReference type="AlphaFoldDB" id="A0A0F8WK25"/>
<name>A0A0F8WK25_9ZZZZ</name>
<evidence type="ECO:0000313" key="1">
    <source>
        <dbReference type="EMBL" id="KKK57003.1"/>
    </source>
</evidence>
<protein>
    <submittedName>
        <fullName evidence="1">Uncharacterized protein</fullName>
    </submittedName>
</protein>
<organism evidence="1">
    <name type="scientific">marine sediment metagenome</name>
    <dbReference type="NCBI Taxonomy" id="412755"/>
    <lineage>
        <taxon>unclassified sequences</taxon>
        <taxon>metagenomes</taxon>
        <taxon>ecological metagenomes</taxon>
    </lineage>
</organism>